<evidence type="ECO:0000313" key="1">
    <source>
        <dbReference type="EMBL" id="CCG87500.1"/>
    </source>
</evidence>
<evidence type="ECO:0000313" key="2">
    <source>
        <dbReference type="Proteomes" id="UP000018217"/>
    </source>
</evidence>
<name>V5Z9A4_9GAMM</name>
<dbReference type="Proteomes" id="UP000018217">
    <property type="component" value="Unassembled WGS sequence"/>
</dbReference>
<comment type="caution">
    <text evidence="1">The sequence shown here is derived from an EMBL/GenBank/DDBJ whole genome shotgun (WGS) entry which is preliminary data.</text>
</comment>
<gene>
    <name evidence="1" type="ORF">EPIR_2135</name>
</gene>
<accession>V5Z9A4</accession>
<proteinExistence type="predicted"/>
<dbReference type="AlphaFoldDB" id="V5Z9A4"/>
<dbReference type="EMBL" id="CAHS01000015">
    <property type="protein sequence ID" value="CCG87500.1"/>
    <property type="molecule type" value="Genomic_DNA"/>
</dbReference>
<protein>
    <submittedName>
        <fullName evidence="1">Uncharacterized protein</fullName>
    </submittedName>
</protein>
<keyword evidence="2" id="KW-1185">Reference proteome</keyword>
<organism evidence="1 2">
    <name type="scientific">Erwinia piriflorinigrans CFBP 5888</name>
    <dbReference type="NCBI Taxonomy" id="1161919"/>
    <lineage>
        <taxon>Bacteria</taxon>
        <taxon>Pseudomonadati</taxon>
        <taxon>Pseudomonadota</taxon>
        <taxon>Gammaproteobacteria</taxon>
        <taxon>Enterobacterales</taxon>
        <taxon>Erwiniaceae</taxon>
        <taxon>Erwinia</taxon>
    </lineage>
</organism>
<reference evidence="1 2" key="1">
    <citation type="journal article" date="2013" name="Syst. Appl. Microbiol.">
        <title>Phylogenetic position and virulence apparatus of the pear flower necrosis pathogen Erwinia piriflorinigrans CFBP 5888T as assessed by comparative genomics.</title>
        <authorList>
            <person name="Smits T.H."/>
            <person name="Rezzonico F."/>
            <person name="Lopez M.M."/>
            <person name="Blom J."/>
            <person name="Goesmann A."/>
            <person name="Frey J.E."/>
            <person name="Duffy B."/>
        </authorList>
    </citation>
    <scope>NUCLEOTIDE SEQUENCE [LARGE SCALE GENOMIC DNA]</scope>
    <source>
        <strain evidence="2">CFBP5888</strain>
    </source>
</reference>
<sequence length="40" mass="3955">MLSPRKPGDAGLAQCIQSALNLLATPAASGQIVADLSDCG</sequence>